<evidence type="ECO:0000256" key="4">
    <source>
        <dbReference type="ARBA" id="ARBA00022553"/>
    </source>
</evidence>
<feature type="domain" description="HAMP" evidence="13">
    <location>
        <begin position="235"/>
        <end position="288"/>
    </location>
</feature>
<keyword evidence="8 11" id="KW-1133">Transmembrane helix</keyword>
<dbReference type="Pfam" id="PF02518">
    <property type="entry name" value="HATPase_c"/>
    <property type="match status" value="1"/>
</dbReference>
<keyword evidence="4" id="KW-0597">Phosphoprotein</keyword>
<dbReference type="InterPro" id="IPR003661">
    <property type="entry name" value="HisK_dim/P_dom"/>
</dbReference>
<evidence type="ECO:0000259" key="12">
    <source>
        <dbReference type="PROSITE" id="PS50109"/>
    </source>
</evidence>
<evidence type="ECO:0000256" key="1">
    <source>
        <dbReference type="ARBA" id="ARBA00000085"/>
    </source>
</evidence>
<dbReference type="GO" id="GO:0005886">
    <property type="term" value="C:plasma membrane"/>
    <property type="evidence" value="ECO:0007669"/>
    <property type="project" value="UniProtKB-SubCell"/>
</dbReference>
<dbReference type="EC" id="2.7.13.3" evidence="3"/>
<dbReference type="SUPFAM" id="SSF47384">
    <property type="entry name" value="Homodimeric domain of signal transducing histidine kinase"/>
    <property type="match status" value="1"/>
</dbReference>
<dbReference type="GO" id="GO:0000155">
    <property type="term" value="F:phosphorelay sensor kinase activity"/>
    <property type="evidence" value="ECO:0007669"/>
    <property type="project" value="InterPro"/>
</dbReference>
<accession>A0AAE8W2U1</accession>
<evidence type="ECO:0000256" key="8">
    <source>
        <dbReference type="ARBA" id="ARBA00022989"/>
    </source>
</evidence>
<evidence type="ECO:0000256" key="2">
    <source>
        <dbReference type="ARBA" id="ARBA00004236"/>
    </source>
</evidence>
<evidence type="ECO:0000256" key="6">
    <source>
        <dbReference type="ARBA" id="ARBA00022692"/>
    </source>
</evidence>
<dbReference type="SMART" id="SM00388">
    <property type="entry name" value="HisKA"/>
    <property type="match status" value="1"/>
</dbReference>
<dbReference type="PANTHER" id="PTHR45436:SF5">
    <property type="entry name" value="SENSOR HISTIDINE KINASE TRCS"/>
    <property type="match status" value="1"/>
</dbReference>
<dbReference type="SMART" id="SM00304">
    <property type="entry name" value="HAMP"/>
    <property type="match status" value="1"/>
</dbReference>
<dbReference type="CDD" id="cd00082">
    <property type="entry name" value="HisKA"/>
    <property type="match status" value="1"/>
</dbReference>
<dbReference type="CDD" id="cd06225">
    <property type="entry name" value="HAMP"/>
    <property type="match status" value="1"/>
</dbReference>
<organism evidence="14 15">
    <name type="scientific">Streptomyces ipomoeae</name>
    <dbReference type="NCBI Taxonomy" id="103232"/>
    <lineage>
        <taxon>Bacteria</taxon>
        <taxon>Bacillati</taxon>
        <taxon>Actinomycetota</taxon>
        <taxon>Actinomycetes</taxon>
        <taxon>Kitasatosporales</taxon>
        <taxon>Streptomycetaceae</taxon>
        <taxon>Streptomyces</taxon>
    </lineage>
</organism>
<keyword evidence="10 11" id="KW-0472">Membrane</keyword>
<keyword evidence="7 14" id="KW-0418">Kinase</keyword>
<dbReference type="InterPro" id="IPR050428">
    <property type="entry name" value="TCS_sensor_his_kinase"/>
</dbReference>
<dbReference type="RefSeq" id="WP_141582327.1">
    <property type="nucleotide sequence ID" value="NZ_SPAZ01000125.1"/>
</dbReference>
<dbReference type="PROSITE" id="PS50885">
    <property type="entry name" value="HAMP"/>
    <property type="match status" value="1"/>
</dbReference>
<evidence type="ECO:0000256" key="3">
    <source>
        <dbReference type="ARBA" id="ARBA00012438"/>
    </source>
</evidence>
<evidence type="ECO:0000313" key="15">
    <source>
        <dbReference type="Proteomes" id="UP000318720"/>
    </source>
</evidence>
<dbReference type="SMART" id="SM00387">
    <property type="entry name" value="HATPase_c"/>
    <property type="match status" value="1"/>
</dbReference>
<dbReference type="SUPFAM" id="SSF158472">
    <property type="entry name" value="HAMP domain-like"/>
    <property type="match status" value="1"/>
</dbReference>
<evidence type="ECO:0000259" key="13">
    <source>
        <dbReference type="PROSITE" id="PS50885"/>
    </source>
</evidence>
<evidence type="ECO:0000256" key="7">
    <source>
        <dbReference type="ARBA" id="ARBA00022777"/>
    </source>
</evidence>
<dbReference type="Gene3D" id="6.10.340.10">
    <property type="match status" value="1"/>
</dbReference>
<keyword evidence="5" id="KW-0808">Transferase</keyword>
<reference evidence="14 15" key="1">
    <citation type="submission" date="2019-03" db="EMBL/GenBank/DDBJ databases">
        <title>Comparative genomic analyses of the sweetpotato soil rot pathogen, Streptomyces ipomoeae.</title>
        <authorList>
            <person name="Ruschel Soares N."/>
            <person name="Badger J.H."/>
            <person name="Huguet-Tapia J.C."/>
            <person name="Clark C.A."/>
            <person name="Pettis G.S."/>
        </authorList>
    </citation>
    <scope>NUCLEOTIDE SEQUENCE [LARGE SCALE GENOMIC DNA]</scope>
    <source>
        <strain evidence="14 15">88-35</strain>
    </source>
</reference>
<comment type="subcellular location">
    <subcellularLocation>
        <location evidence="2">Cell membrane</location>
    </subcellularLocation>
</comment>
<name>A0AAE8W2U1_9ACTN</name>
<dbReference type="PRINTS" id="PR00344">
    <property type="entry name" value="BCTRLSENSOR"/>
</dbReference>
<feature type="non-terminal residue" evidence="14">
    <location>
        <position position="521"/>
    </location>
</feature>
<dbReference type="InterPro" id="IPR003660">
    <property type="entry name" value="HAMP_dom"/>
</dbReference>
<dbReference type="Gene3D" id="1.10.287.130">
    <property type="match status" value="1"/>
</dbReference>
<dbReference type="Proteomes" id="UP000318720">
    <property type="component" value="Unassembled WGS sequence"/>
</dbReference>
<proteinExistence type="predicted"/>
<dbReference type="SUPFAM" id="SSF55874">
    <property type="entry name" value="ATPase domain of HSP90 chaperone/DNA topoisomerase II/histidine kinase"/>
    <property type="match status" value="1"/>
</dbReference>
<dbReference type="InterPro" id="IPR004358">
    <property type="entry name" value="Sig_transdc_His_kin-like_C"/>
</dbReference>
<feature type="domain" description="Histidine kinase" evidence="12">
    <location>
        <begin position="296"/>
        <end position="516"/>
    </location>
</feature>
<gene>
    <name evidence="14" type="ORF">Sipo8835_14555</name>
</gene>
<dbReference type="Gene3D" id="3.30.565.10">
    <property type="entry name" value="Histidine kinase-like ATPase, C-terminal domain"/>
    <property type="match status" value="1"/>
</dbReference>
<evidence type="ECO:0000256" key="10">
    <source>
        <dbReference type="ARBA" id="ARBA00023136"/>
    </source>
</evidence>
<evidence type="ECO:0000256" key="11">
    <source>
        <dbReference type="SAM" id="Phobius"/>
    </source>
</evidence>
<dbReference type="EMBL" id="SPAZ01000125">
    <property type="protein sequence ID" value="TQE34745.1"/>
    <property type="molecule type" value="Genomic_DNA"/>
</dbReference>
<dbReference type="Pfam" id="PF00672">
    <property type="entry name" value="HAMP"/>
    <property type="match status" value="1"/>
</dbReference>
<dbReference type="InterPro" id="IPR036890">
    <property type="entry name" value="HATPase_C_sf"/>
</dbReference>
<comment type="catalytic activity">
    <reaction evidence="1">
        <text>ATP + protein L-histidine = ADP + protein N-phospho-L-histidine.</text>
        <dbReference type="EC" id="2.7.13.3"/>
    </reaction>
</comment>
<sequence length="521" mass="54567">MTRRLLLSYLSLAALVLLGLEIPLGFVYSRAERERIVNSANDEAESVAAYTALSLAARRPEELVERAKHCAERIGGQVVIVDADGRLLATSHTLSTDEKRALASLPEVSAALEGRATTDVRTTTTGGVHYLSVAAPVSHTTATATATTSTAMTNADSSGPTQAAVAQGAAAQGAGTQDAEAQGVAAQGAVTQGAVRITLPTTMVHARVFAVWLLLVLAGLAVLACVAVVAFAFARWAGRPIRQLEEATHRLADGGPAASVKVTSGPPEVLRLAAAFNTTAARLEHILASQRAFAGEASHQLKTPLAALRLRLENLEPDIARRARPTLDAAVTETDRLARMVEGLLAMARLEEAAATPVQVDLGAICTERHRMWGPLFEREGVSLVLFAGSVGPVLAVPGAVEQILDNLLSNALRASPADSTVTMELRLLHARRALRDTRPPSWVDLHVTDEGPGMTAEQRARAFDRFWRAPGAPKGGTGLGLSLVQRLAHAGGGDVSLREAATGGLDAVVRFPSAEAPPGP</sequence>
<keyword evidence="9" id="KW-0902">Two-component regulatory system</keyword>
<feature type="transmembrane region" description="Helical" evidence="11">
    <location>
        <begin position="209"/>
        <end position="234"/>
    </location>
</feature>
<protein>
    <recommendedName>
        <fullName evidence="3">histidine kinase</fullName>
        <ecNumber evidence="3">2.7.13.3</ecNumber>
    </recommendedName>
</protein>
<dbReference type="InterPro" id="IPR003594">
    <property type="entry name" value="HATPase_dom"/>
</dbReference>
<comment type="caution">
    <text evidence="14">The sequence shown here is derived from an EMBL/GenBank/DDBJ whole genome shotgun (WGS) entry which is preliminary data.</text>
</comment>
<dbReference type="PANTHER" id="PTHR45436">
    <property type="entry name" value="SENSOR HISTIDINE KINASE YKOH"/>
    <property type="match status" value="1"/>
</dbReference>
<dbReference type="InterPro" id="IPR005467">
    <property type="entry name" value="His_kinase_dom"/>
</dbReference>
<dbReference type="PROSITE" id="PS50109">
    <property type="entry name" value="HIS_KIN"/>
    <property type="match status" value="1"/>
</dbReference>
<dbReference type="Pfam" id="PF00512">
    <property type="entry name" value="HisKA"/>
    <property type="match status" value="1"/>
</dbReference>
<evidence type="ECO:0000256" key="5">
    <source>
        <dbReference type="ARBA" id="ARBA00022679"/>
    </source>
</evidence>
<evidence type="ECO:0000256" key="9">
    <source>
        <dbReference type="ARBA" id="ARBA00023012"/>
    </source>
</evidence>
<dbReference type="AlphaFoldDB" id="A0AAE8W2U1"/>
<keyword evidence="6 11" id="KW-0812">Transmembrane</keyword>
<evidence type="ECO:0000313" key="14">
    <source>
        <dbReference type="EMBL" id="TQE34745.1"/>
    </source>
</evidence>
<dbReference type="InterPro" id="IPR036097">
    <property type="entry name" value="HisK_dim/P_sf"/>
</dbReference>